<feature type="region of interest" description="Disordered" evidence="1">
    <location>
        <begin position="51"/>
        <end position="88"/>
    </location>
</feature>
<dbReference type="Proteomes" id="UP001367508">
    <property type="component" value="Unassembled WGS sequence"/>
</dbReference>
<evidence type="ECO:0000313" key="3">
    <source>
        <dbReference type="Proteomes" id="UP001367508"/>
    </source>
</evidence>
<evidence type="ECO:0000313" key="2">
    <source>
        <dbReference type="EMBL" id="KAK7306916.1"/>
    </source>
</evidence>
<protein>
    <submittedName>
        <fullName evidence="2">Uncharacterized protein</fullName>
    </submittedName>
</protein>
<keyword evidence="3" id="KW-1185">Reference proteome</keyword>
<reference evidence="2 3" key="1">
    <citation type="submission" date="2024-01" db="EMBL/GenBank/DDBJ databases">
        <title>The genomes of 5 underutilized Papilionoideae crops provide insights into root nodulation and disease resistanc.</title>
        <authorList>
            <person name="Jiang F."/>
        </authorList>
    </citation>
    <scope>NUCLEOTIDE SEQUENCE [LARGE SCALE GENOMIC DNA]</scope>
    <source>
        <strain evidence="2">LVBAO_FW01</strain>
        <tissue evidence="2">Leaves</tissue>
    </source>
</reference>
<comment type="caution">
    <text evidence="2">The sequence shown here is derived from an EMBL/GenBank/DDBJ whole genome shotgun (WGS) entry which is preliminary data.</text>
</comment>
<feature type="compositionally biased region" description="Polar residues" evidence="1">
    <location>
        <begin position="7"/>
        <end position="17"/>
    </location>
</feature>
<gene>
    <name evidence="2" type="ORF">VNO77_39545</name>
</gene>
<dbReference type="EMBL" id="JAYMYQ010000010">
    <property type="protein sequence ID" value="KAK7306916.1"/>
    <property type="molecule type" value="Genomic_DNA"/>
</dbReference>
<organism evidence="2 3">
    <name type="scientific">Canavalia gladiata</name>
    <name type="common">Sword bean</name>
    <name type="synonym">Dolichos gladiatus</name>
    <dbReference type="NCBI Taxonomy" id="3824"/>
    <lineage>
        <taxon>Eukaryota</taxon>
        <taxon>Viridiplantae</taxon>
        <taxon>Streptophyta</taxon>
        <taxon>Embryophyta</taxon>
        <taxon>Tracheophyta</taxon>
        <taxon>Spermatophyta</taxon>
        <taxon>Magnoliopsida</taxon>
        <taxon>eudicotyledons</taxon>
        <taxon>Gunneridae</taxon>
        <taxon>Pentapetalae</taxon>
        <taxon>rosids</taxon>
        <taxon>fabids</taxon>
        <taxon>Fabales</taxon>
        <taxon>Fabaceae</taxon>
        <taxon>Papilionoideae</taxon>
        <taxon>50 kb inversion clade</taxon>
        <taxon>NPAAA clade</taxon>
        <taxon>indigoferoid/millettioid clade</taxon>
        <taxon>Phaseoleae</taxon>
        <taxon>Canavalia</taxon>
    </lineage>
</organism>
<proteinExistence type="predicted"/>
<dbReference type="PANTHER" id="PTHR33130:SF43">
    <property type="entry name" value="OS01G0688600 PROTEIN"/>
    <property type="match status" value="1"/>
</dbReference>
<evidence type="ECO:0000256" key="1">
    <source>
        <dbReference type="SAM" id="MobiDB-lite"/>
    </source>
</evidence>
<name>A0AAN9JZ74_CANGL</name>
<dbReference type="AlphaFoldDB" id="A0AAN9JZ74"/>
<dbReference type="Pfam" id="PF07797">
    <property type="entry name" value="DUF1639"/>
    <property type="match status" value="1"/>
</dbReference>
<feature type="region of interest" description="Disordered" evidence="1">
    <location>
        <begin position="1"/>
        <end position="23"/>
    </location>
</feature>
<feature type="region of interest" description="Disordered" evidence="1">
    <location>
        <begin position="144"/>
        <end position="170"/>
    </location>
</feature>
<sequence length="252" mass="28334">MVLGGLTQETGAKSMATSPKRLSPLHNFSLPFLKWGNQRKMRCVRAFTLGAESSSGGDRRSSGSNSDESTTPKVELVPAKDEKRRVVDDDDDDGIAAVREKLMRDLKAETDRMKDAILRNDEEEEGIVRPWNLRKRRACKDSVAAESDRKRSCSSPLRPDGAVKLPKLRSGSDKTERVKFSVLLSRKEIEEDFMEILGRKPPRRPNKRPKAVQNQLDTLFPGLWLTEVTADSYKVLEAAENGKARHFGKKKV</sequence>
<dbReference type="InterPro" id="IPR012438">
    <property type="entry name" value="DUF1639"/>
</dbReference>
<dbReference type="PANTHER" id="PTHR33130">
    <property type="entry name" value="PUTATIVE (DUF1639)-RELATED"/>
    <property type="match status" value="1"/>
</dbReference>
<feature type="compositionally biased region" description="Basic and acidic residues" evidence="1">
    <location>
        <begin position="78"/>
        <end position="87"/>
    </location>
</feature>
<accession>A0AAN9JZ74</accession>
<feature type="compositionally biased region" description="Low complexity" evidence="1">
    <location>
        <begin position="52"/>
        <end position="69"/>
    </location>
</feature>